<dbReference type="SUPFAM" id="SSF144083">
    <property type="entry name" value="Magnesium transport protein CorA, transmembrane region"/>
    <property type="match status" value="1"/>
</dbReference>
<comment type="catalytic activity">
    <reaction evidence="12">
        <text>Mg(2+)(in) = Mg(2+)(out)</text>
        <dbReference type="Rhea" id="RHEA:29827"/>
        <dbReference type="ChEBI" id="CHEBI:18420"/>
    </reaction>
</comment>
<feature type="transmembrane region" description="Helical" evidence="13">
    <location>
        <begin position="261"/>
        <end position="281"/>
    </location>
</feature>
<dbReference type="FunFam" id="1.20.58.340:FF:000001">
    <property type="entry name" value="Magnesium transport protein CorA"/>
    <property type="match status" value="1"/>
</dbReference>
<dbReference type="RefSeq" id="WP_166918341.1">
    <property type="nucleotide sequence ID" value="NZ_JAASRN010000001.1"/>
</dbReference>
<dbReference type="GO" id="GO:0005886">
    <property type="term" value="C:plasma membrane"/>
    <property type="evidence" value="ECO:0007669"/>
    <property type="project" value="UniProtKB-SubCell"/>
</dbReference>
<dbReference type="AlphaFoldDB" id="A0A846MNI7"/>
<dbReference type="GO" id="GO:0015095">
    <property type="term" value="F:magnesium ion transmembrane transporter activity"/>
    <property type="evidence" value="ECO:0007669"/>
    <property type="project" value="UniProtKB-UniRule"/>
</dbReference>
<comment type="function">
    <text evidence="13">Mediates influx of magnesium ions.</text>
</comment>
<keyword evidence="8 13" id="KW-0460">Magnesium</keyword>
<dbReference type="InterPro" id="IPR050829">
    <property type="entry name" value="CorA_MIT"/>
</dbReference>
<accession>A0A846MNI7</accession>
<keyword evidence="11 13" id="KW-0472">Membrane</keyword>
<evidence type="ECO:0000256" key="5">
    <source>
        <dbReference type="ARBA" id="ARBA00022475"/>
    </source>
</evidence>
<dbReference type="Pfam" id="PF01544">
    <property type="entry name" value="CorA"/>
    <property type="match status" value="1"/>
</dbReference>
<keyword evidence="4 13" id="KW-0813">Transport</keyword>
<comment type="caution">
    <text evidence="14">The sequence shown here is derived from an EMBL/GenBank/DDBJ whole genome shotgun (WGS) entry which is preliminary data.</text>
</comment>
<evidence type="ECO:0000256" key="13">
    <source>
        <dbReference type="RuleBase" id="RU362010"/>
    </source>
</evidence>
<evidence type="ECO:0000256" key="2">
    <source>
        <dbReference type="ARBA" id="ARBA00009765"/>
    </source>
</evidence>
<keyword evidence="7 13" id="KW-0812">Transmembrane</keyword>
<evidence type="ECO:0000256" key="7">
    <source>
        <dbReference type="ARBA" id="ARBA00022692"/>
    </source>
</evidence>
<evidence type="ECO:0000313" key="15">
    <source>
        <dbReference type="Proteomes" id="UP000537126"/>
    </source>
</evidence>
<dbReference type="PANTHER" id="PTHR47685">
    <property type="entry name" value="MAGNESIUM TRANSPORT PROTEIN CORA"/>
    <property type="match status" value="1"/>
</dbReference>
<comment type="subcellular location">
    <subcellularLocation>
        <location evidence="1">Cell inner membrane</location>
        <topology evidence="1">Multi-pass membrane protein</topology>
    </subcellularLocation>
    <subcellularLocation>
        <location evidence="13">Membrane</location>
        <topology evidence="13">Multi-pass membrane protein</topology>
    </subcellularLocation>
</comment>
<keyword evidence="5 13" id="KW-1003">Cell membrane</keyword>
<dbReference type="InterPro" id="IPR045861">
    <property type="entry name" value="CorA_cytoplasmic_dom"/>
</dbReference>
<feature type="transmembrane region" description="Helical" evidence="13">
    <location>
        <begin position="293"/>
        <end position="313"/>
    </location>
</feature>
<dbReference type="InterPro" id="IPR002523">
    <property type="entry name" value="MgTranspt_CorA/ZnTranspt_ZntB"/>
</dbReference>
<evidence type="ECO:0000256" key="1">
    <source>
        <dbReference type="ARBA" id="ARBA00004429"/>
    </source>
</evidence>
<dbReference type="InterPro" id="IPR045863">
    <property type="entry name" value="CorA_TM1_TM2"/>
</dbReference>
<evidence type="ECO:0000256" key="11">
    <source>
        <dbReference type="ARBA" id="ARBA00023136"/>
    </source>
</evidence>
<dbReference type="Proteomes" id="UP000537126">
    <property type="component" value="Unassembled WGS sequence"/>
</dbReference>
<sequence>MIRIFYLNEAQEIKWVKLNNPETEIQDFQNVIWIDLQSPSEQEKRTVEELYGIEFFTPQEAAEIESSSRYYEDQRVIEANNTFVVYENKFYVARQVSFILKNGILFTLRNNDFKAFADVVRRLKTMSPGYITRGTQIWMMILETRIDLDADFIEYLSRVTNHISKKIIRDKEYQEEILLKLTELQENTILIRESIIDKQRVVSSLLKSTMIPDEEKERLRIVIKDINSLLQHADFSFQRLEYLQNTFLGLVNIEQNHVIKIFTVVTVVFMPPTLIASIYGMNFEFMPEIKWTYGYPLSLGLMLVSSLVFLWYFKRKKWL</sequence>
<keyword evidence="10 13" id="KW-0406">Ion transport</keyword>
<protein>
    <recommendedName>
        <fullName evidence="3 13">Magnesium transport protein CorA</fullName>
    </recommendedName>
</protein>
<gene>
    <name evidence="13" type="primary">corA</name>
    <name evidence="14" type="ORF">FHS56_000550</name>
</gene>
<dbReference type="InterPro" id="IPR004488">
    <property type="entry name" value="Mg/Co-transport_prot_CorA"/>
</dbReference>
<dbReference type="Gene3D" id="3.30.460.20">
    <property type="entry name" value="CorA soluble domain-like"/>
    <property type="match status" value="1"/>
</dbReference>
<dbReference type="GO" id="GO:0015087">
    <property type="term" value="F:cobalt ion transmembrane transporter activity"/>
    <property type="evidence" value="ECO:0007669"/>
    <property type="project" value="UniProtKB-UniRule"/>
</dbReference>
<evidence type="ECO:0000256" key="3">
    <source>
        <dbReference type="ARBA" id="ARBA00019439"/>
    </source>
</evidence>
<dbReference type="PANTHER" id="PTHR47685:SF1">
    <property type="entry name" value="MAGNESIUM TRANSPORT PROTEIN CORA"/>
    <property type="match status" value="1"/>
</dbReference>
<dbReference type="NCBIfam" id="TIGR00383">
    <property type="entry name" value="corA"/>
    <property type="match status" value="1"/>
</dbReference>
<dbReference type="EMBL" id="JAASRN010000001">
    <property type="protein sequence ID" value="NIK73064.1"/>
    <property type="molecule type" value="Genomic_DNA"/>
</dbReference>
<dbReference type="GO" id="GO:0015099">
    <property type="term" value="F:nickel cation transmembrane transporter activity"/>
    <property type="evidence" value="ECO:0007669"/>
    <property type="project" value="TreeGrafter"/>
</dbReference>
<keyword evidence="9 13" id="KW-1133">Transmembrane helix</keyword>
<evidence type="ECO:0000256" key="9">
    <source>
        <dbReference type="ARBA" id="ARBA00022989"/>
    </source>
</evidence>
<evidence type="ECO:0000256" key="12">
    <source>
        <dbReference type="ARBA" id="ARBA00034269"/>
    </source>
</evidence>
<evidence type="ECO:0000256" key="10">
    <source>
        <dbReference type="ARBA" id="ARBA00023065"/>
    </source>
</evidence>
<evidence type="ECO:0000256" key="6">
    <source>
        <dbReference type="ARBA" id="ARBA00022519"/>
    </source>
</evidence>
<reference evidence="14 15" key="1">
    <citation type="submission" date="2020-03" db="EMBL/GenBank/DDBJ databases">
        <title>Genomic Encyclopedia of Type Strains, Phase IV (KMG-IV): sequencing the most valuable type-strain genomes for metagenomic binning, comparative biology and taxonomic classification.</title>
        <authorList>
            <person name="Goeker M."/>
        </authorList>
    </citation>
    <scope>NUCLEOTIDE SEQUENCE [LARGE SCALE GENOMIC DNA]</scope>
    <source>
        <strain evidence="14 15">DSM 5718</strain>
    </source>
</reference>
<evidence type="ECO:0000313" key="14">
    <source>
        <dbReference type="EMBL" id="NIK73064.1"/>
    </source>
</evidence>
<organism evidence="14 15">
    <name type="scientific">Thermonema lapsum</name>
    <dbReference type="NCBI Taxonomy" id="28195"/>
    <lineage>
        <taxon>Bacteria</taxon>
        <taxon>Pseudomonadati</taxon>
        <taxon>Bacteroidota</taxon>
        <taxon>Cytophagia</taxon>
        <taxon>Cytophagales</taxon>
        <taxon>Thermonemataceae</taxon>
        <taxon>Thermonema</taxon>
    </lineage>
</organism>
<dbReference type="SUPFAM" id="SSF143865">
    <property type="entry name" value="CorA soluble domain-like"/>
    <property type="match status" value="1"/>
</dbReference>
<comment type="similarity">
    <text evidence="2 13">Belongs to the CorA metal ion transporter (MIT) (TC 1.A.35) family.</text>
</comment>
<keyword evidence="15" id="KW-1185">Reference proteome</keyword>
<proteinExistence type="inferred from homology"/>
<evidence type="ECO:0000256" key="4">
    <source>
        <dbReference type="ARBA" id="ARBA00022448"/>
    </source>
</evidence>
<evidence type="ECO:0000256" key="8">
    <source>
        <dbReference type="ARBA" id="ARBA00022842"/>
    </source>
</evidence>
<keyword evidence="6" id="KW-0997">Cell inner membrane</keyword>
<name>A0A846MNI7_9BACT</name>
<dbReference type="Gene3D" id="1.20.58.340">
    <property type="entry name" value="Magnesium transport protein CorA, transmembrane region"/>
    <property type="match status" value="2"/>
</dbReference>